<protein>
    <submittedName>
        <fullName evidence="1">Uncharacterized protein</fullName>
    </submittedName>
</protein>
<dbReference type="AlphaFoldDB" id="A0A8U0A6J4"/>
<keyword evidence="2" id="KW-1185">Reference proteome</keyword>
<keyword evidence="1" id="KW-0614">Plasmid</keyword>
<dbReference type="RefSeq" id="WP_247995140.1">
    <property type="nucleotide sequence ID" value="NZ_CP096020.1"/>
</dbReference>
<dbReference type="GeneID" id="71929116"/>
<reference evidence="1" key="1">
    <citation type="submission" date="2022-04" db="EMBL/GenBank/DDBJ databases">
        <title>Halocatena sp. nov., isolated from a salt lake.</title>
        <authorList>
            <person name="Cui H.-L."/>
        </authorList>
    </citation>
    <scope>NUCLEOTIDE SEQUENCE</scope>
    <source>
        <strain evidence="1">AD-1</strain>
        <plasmid evidence="1">unnamed1</plasmid>
    </source>
</reference>
<geneLocation type="plasmid" evidence="1 2">
    <name>unnamed1</name>
</geneLocation>
<dbReference type="Proteomes" id="UP000831768">
    <property type="component" value="Plasmid unnamed1"/>
</dbReference>
<dbReference type="Gene3D" id="1.20.1290.10">
    <property type="entry name" value="AhpD-like"/>
    <property type="match status" value="1"/>
</dbReference>
<dbReference type="KEGG" id="haad:MW046_13675"/>
<evidence type="ECO:0000313" key="1">
    <source>
        <dbReference type="EMBL" id="UPM44486.1"/>
    </source>
</evidence>
<name>A0A8U0A6J4_9EURY</name>
<dbReference type="InterPro" id="IPR029032">
    <property type="entry name" value="AhpD-like"/>
</dbReference>
<gene>
    <name evidence="1" type="ORF">MW046_13675</name>
</gene>
<dbReference type="EMBL" id="CP096020">
    <property type="protein sequence ID" value="UPM44486.1"/>
    <property type="molecule type" value="Genomic_DNA"/>
</dbReference>
<organism evidence="1 2">
    <name type="scientific">Halocatena salina</name>
    <dbReference type="NCBI Taxonomy" id="2934340"/>
    <lineage>
        <taxon>Archaea</taxon>
        <taxon>Methanobacteriati</taxon>
        <taxon>Methanobacteriota</taxon>
        <taxon>Stenosarchaea group</taxon>
        <taxon>Halobacteria</taxon>
        <taxon>Halobacteriales</taxon>
        <taxon>Natronomonadaceae</taxon>
        <taxon>Halocatena</taxon>
    </lineage>
</organism>
<dbReference type="SUPFAM" id="SSF69118">
    <property type="entry name" value="AhpD-like"/>
    <property type="match status" value="1"/>
</dbReference>
<proteinExistence type="predicted"/>
<accession>A0A8U0A6J4</accession>
<sequence length="191" mass="21622">MVLRPESIEKPDGLKMRFGYWMVQRKPGTVKVVTACLPESLGLNHPFHANGIQIEPELKPMVGMLTSESNGRGFCVGFGQSGAIRRNRGMETFNELAEYQTSPLFSDQERVALAYAEGATRKTISVATFKELRPHFDDREIVEITWLNVTQNYINLVNIPFEIESGHLCVIAKSKTRMEHDERIPAQNVQE</sequence>
<evidence type="ECO:0000313" key="2">
    <source>
        <dbReference type="Proteomes" id="UP000831768"/>
    </source>
</evidence>